<dbReference type="PANTHER" id="PTHR12510">
    <property type="entry name" value="TROPONIN C-AKIN-1 PROTEIN"/>
    <property type="match status" value="1"/>
</dbReference>
<dbReference type="InterPro" id="IPR013024">
    <property type="entry name" value="GGCT-like"/>
</dbReference>
<dbReference type="Pfam" id="PF06094">
    <property type="entry name" value="GGACT"/>
    <property type="match status" value="1"/>
</dbReference>
<dbReference type="InterPro" id="IPR036568">
    <property type="entry name" value="GGCT-like_sf"/>
</dbReference>
<protein>
    <recommendedName>
        <fullName evidence="2">Gamma-glutamylcyclotransferase family protein</fullName>
    </recommendedName>
</protein>
<reference evidence="4 5" key="1">
    <citation type="submission" date="2019-02" db="EMBL/GenBank/DDBJ databases">
        <title>Emended description of the genus Rhodopseudomonas and description of Rhodopseudomonas albus sp. nov., a non-phototrophic, heavy-metal-tolerant bacterium isolated from garden soil.</title>
        <authorList>
            <person name="Bao Z."/>
            <person name="Cao W.W."/>
            <person name="Sato Y."/>
            <person name="Nishizawa T."/>
            <person name="Zhao J."/>
            <person name="Guo Y."/>
            <person name="Ohta H."/>
        </authorList>
    </citation>
    <scope>NUCLEOTIDE SEQUENCE [LARGE SCALE GENOMIC DNA]</scope>
    <source>
        <strain evidence="4 5">SK50-23</strain>
    </source>
</reference>
<evidence type="ECO:0000259" key="3">
    <source>
        <dbReference type="Pfam" id="PF06094"/>
    </source>
</evidence>
<organism evidence="4 5">
    <name type="scientific">Tardiphaga alba</name>
    <dbReference type="NCBI Taxonomy" id="340268"/>
    <lineage>
        <taxon>Bacteria</taxon>
        <taxon>Pseudomonadati</taxon>
        <taxon>Pseudomonadota</taxon>
        <taxon>Alphaproteobacteria</taxon>
        <taxon>Hyphomicrobiales</taxon>
        <taxon>Nitrobacteraceae</taxon>
        <taxon>Tardiphaga</taxon>
    </lineage>
</organism>
<dbReference type="InterPro" id="IPR039126">
    <property type="entry name" value="GGACT"/>
</dbReference>
<evidence type="ECO:0000313" key="5">
    <source>
        <dbReference type="Proteomes" id="UP000682843"/>
    </source>
</evidence>
<dbReference type="CDD" id="cd06661">
    <property type="entry name" value="GGCT_like"/>
    <property type="match status" value="1"/>
</dbReference>
<dbReference type="InterPro" id="IPR009288">
    <property type="entry name" value="AIG2-like_dom"/>
</dbReference>
<evidence type="ECO:0000256" key="2">
    <source>
        <dbReference type="RuleBase" id="RU367036"/>
    </source>
</evidence>
<evidence type="ECO:0000313" key="4">
    <source>
        <dbReference type="EMBL" id="QUS42287.1"/>
    </source>
</evidence>
<dbReference type="Gene3D" id="3.10.490.10">
    <property type="entry name" value="Gamma-glutamyl cyclotransferase-like"/>
    <property type="match status" value="1"/>
</dbReference>
<accession>A0ABX8AFG4</accession>
<sequence>MMSELIFVYGTLMRGFDHPMSKRLAAGADFLGEASCRGRLYMIAHYPGLLHAIAEDDVVYGDLFRMRDPDTLLAVLDDYEGIGPEQEQPQLYLRELLPVTSGDGSVTQAWTYIYNRPVIETKRIASGRFLAP</sequence>
<dbReference type="PANTHER" id="PTHR12510:SF4">
    <property type="entry name" value="GAMMA-GLUTAMYLAMINECYCLOTRANSFERASE"/>
    <property type="match status" value="1"/>
</dbReference>
<gene>
    <name evidence="4" type="ORF">RPMA_06255</name>
</gene>
<dbReference type="Proteomes" id="UP000682843">
    <property type="component" value="Chromosome"/>
</dbReference>
<keyword evidence="5" id="KW-1185">Reference proteome</keyword>
<name>A0ABX8AFG4_9BRAD</name>
<evidence type="ECO:0000256" key="1">
    <source>
        <dbReference type="ARBA" id="ARBA00008861"/>
    </source>
</evidence>
<feature type="domain" description="Gamma-glutamylcyclotransferase AIG2-like" evidence="3">
    <location>
        <begin position="6"/>
        <end position="129"/>
    </location>
</feature>
<dbReference type="SUPFAM" id="SSF110857">
    <property type="entry name" value="Gamma-glutamyl cyclotransferase-like"/>
    <property type="match status" value="1"/>
</dbReference>
<comment type="similarity">
    <text evidence="1 2">Belongs to the gamma-glutamylcyclotransferase family.</text>
</comment>
<dbReference type="EMBL" id="CP036498">
    <property type="protein sequence ID" value="QUS42287.1"/>
    <property type="molecule type" value="Genomic_DNA"/>
</dbReference>
<proteinExistence type="inferred from homology"/>